<keyword evidence="1" id="KW-0812">Transmembrane</keyword>
<reference evidence="2 3" key="1">
    <citation type="journal article" date="2014" name="Am. J. Bot.">
        <title>Genome assembly and annotation for red clover (Trifolium pratense; Fabaceae).</title>
        <authorList>
            <person name="Istvanek J."/>
            <person name="Jaros M."/>
            <person name="Krenek A."/>
            <person name="Repkova J."/>
        </authorList>
    </citation>
    <scope>NUCLEOTIDE SEQUENCE [LARGE SCALE GENOMIC DNA]</scope>
    <source>
        <strain evidence="3">cv. Tatra</strain>
        <tissue evidence="2">Young leaves</tissue>
    </source>
</reference>
<feature type="non-terminal residue" evidence="2">
    <location>
        <position position="67"/>
    </location>
</feature>
<feature type="transmembrane region" description="Helical" evidence="1">
    <location>
        <begin position="24"/>
        <end position="44"/>
    </location>
</feature>
<comment type="caution">
    <text evidence="2">The sequence shown here is derived from an EMBL/GenBank/DDBJ whole genome shotgun (WGS) entry which is preliminary data.</text>
</comment>
<keyword evidence="1" id="KW-1133">Transmembrane helix</keyword>
<evidence type="ECO:0000313" key="3">
    <source>
        <dbReference type="Proteomes" id="UP000236291"/>
    </source>
</evidence>
<protein>
    <submittedName>
        <fullName evidence="2">Uncharacterized protein</fullName>
    </submittedName>
</protein>
<keyword evidence="1" id="KW-0472">Membrane</keyword>
<gene>
    <name evidence="2" type="ORF">L195_g062245</name>
</gene>
<dbReference type="EMBL" id="ASHM01169389">
    <property type="protein sequence ID" value="PNX64700.1"/>
    <property type="molecule type" value="Genomic_DNA"/>
</dbReference>
<sequence>MNCEPCDYELASTLHLTNPGGGTAAVHLIAAAAFFGLVRFSLVVRLGFWVFLPTPTAGHAFGASAHA</sequence>
<name>A0A2K3KEI8_TRIPR</name>
<dbReference type="AlphaFoldDB" id="A0A2K3KEI8"/>
<proteinExistence type="predicted"/>
<evidence type="ECO:0000256" key="1">
    <source>
        <dbReference type="SAM" id="Phobius"/>
    </source>
</evidence>
<accession>A0A2K3KEI8</accession>
<evidence type="ECO:0000313" key="2">
    <source>
        <dbReference type="EMBL" id="PNX64700.1"/>
    </source>
</evidence>
<reference evidence="2 3" key="2">
    <citation type="journal article" date="2017" name="Front. Plant Sci.">
        <title>Gene Classification and Mining of Molecular Markers Useful in Red Clover (Trifolium pratense) Breeding.</title>
        <authorList>
            <person name="Istvanek J."/>
            <person name="Dluhosova J."/>
            <person name="Dluhos P."/>
            <person name="Patkova L."/>
            <person name="Nedelnik J."/>
            <person name="Repkova J."/>
        </authorList>
    </citation>
    <scope>NUCLEOTIDE SEQUENCE [LARGE SCALE GENOMIC DNA]</scope>
    <source>
        <strain evidence="3">cv. Tatra</strain>
        <tissue evidence="2">Young leaves</tissue>
    </source>
</reference>
<dbReference type="Proteomes" id="UP000236291">
    <property type="component" value="Unassembled WGS sequence"/>
</dbReference>
<organism evidence="2 3">
    <name type="scientific">Trifolium pratense</name>
    <name type="common">Red clover</name>
    <dbReference type="NCBI Taxonomy" id="57577"/>
    <lineage>
        <taxon>Eukaryota</taxon>
        <taxon>Viridiplantae</taxon>
        <taxon>Streptophyta</taxon>
        <taxon>Embryophyta</taxon>
        <taxon>Tracheophyta</taxon>
        <taxon>Spermatophyta</taxon>
        <taxon>Magnoliopsida</taxon>
        <taxon>eudicotyledons</taxon>
        <taxon>Gunneridae</taxon>
        <taxon>Pentapetalae</taxon>
        <taxon>rosids</taxon>
        <taxon>fabids</taxon>
        <taxon>Fabales</taxon>
        <taxon>Fabaceae</taxon>
        <taxon>Papilionoideae</taxon>
        <taxon>50 kb inversion clade</taxon>
        <taxon>NPAAA clade</taxon>
        <taxon>Hologalegina</taxon>
        <taxon>IRL clade</taxon>
        <taxon>Trifolieae</taxon>
        <taxon>Trifolium</taxon>
    </lineage>
</organism>